<comment type="caution">
    <text evidence="2">The sequence shown here is derived from an EMBL/GenBank/DDBJ whole genome shotgun (WGS) entry which is preliminary data.</text>
</comment>
<dbReference type="AlphaFoldDB" id="A0A9X8REC4"/>
<evidence type="ECO:0008006" key="4">
    <source>
        <dbReference type="Google" id="ProtNLM"/>
    </source>
</evidence>
<sequence length="239" mass="27877">MRRDIQLNERAFSSKEVAEEVGIATPTVRKYGQILERNGYEFLKDGDRRIFVQSDIVALVALRDTDKPLDDTAKDLVSQQKERLEASNETQIAIPDTYENLPHDPNQLNEALMFLVNELAATREMNVQLTNDMSELKTKVSRLQQDHHVISSSIGNSAQRTNAKIDQLTDQLTEQQNTHYETLLEQEKQKSELLQKEIQNMRDEQKKEWNSQNEFNKRLEVTIQKRSEKWRGLFSIFKK</sequence>
<keyword evidence="1" id="KW-0175">Coiled coil</keyword>
<proteinExistence type="predicted"/>
<dbReference type="Proteomes" id="UP000185829">
    <property type="component" value="Unassembled WGS sequence"/>
</dbReference>
<evidence type="ECO:0000313" key="2">
    <source>
        <dbReference type="EMBL" id="SIS07891.1"/>
    </source>
</evidence>
<protein>
    <recommendedName>
        <fullName evidence="4">HTH merR-type domain-containing protein</fullName>
    </recommendedName>
</protein>
<reference evidence="2 3" key="1">
    <citation type="submission" date="2017-01" db="EMBL/GenBank/DDBJ databases">
        <authorList>
            <person name="Varghese N."/>
            <person name="Submissions S."/>
        </authorList>
    </citation>
    <scope>NUCLEOTIDE SEQUENCE [LARGE SCALE GENOMIC DNA]</scope>
    <source>
        <strain evidence="2 3">RUG2-6</strain>
    </source>
</reference>
<dbReference type="RefSeq" id="WP_076372431.1">
    <property type="nucleotide sequence ID" value="NZ_FTMX01000012.1"/>
</dbReference>
<dbReference type="EMBL" id="FTMX01000012">
    <property type="protein sequence ID" value="SIS07891.1"/>
    <property type="molecule type" value="Genomic_DNA"/>
</dbReference>
<feature type="coiled-coil region" evidence="1">
    <location>
        <begin position="119"/>
        <end position="204"/>
    </location>
</feature>
<organism evidence="2 3">
    <name type="scientific">Peribacillus simplex</name>
    <dbReference type="NCBI Taxonomy" id="1478"/>
    <lineage>
        <taxon>Bacteria</taxon>
        <taxon>Bacillati</taxon>
        <taxon>Bacillota</taxon>
        <taxon>Bacilli</taxon>
        <taxon>Bacillales</taxon>
        <taxon>Bacillaceae</taxon>
        <taxon>Peribacillus</taxon>
    </lineage>
</organism>
<evidence type="ECO:0000313" key="3">
    <source>
        <dbReference type="Proteomes" id="UP000185829"/>
    </source>
</evidence>
<accession>A0A9X8REC4</accession>
<name>A0A9X8REC4_9BACI</name>
<evidence type="ECO:0000256" key="1">
    <source>
        <dbReference type="SAM" id="Coils"/>
    </source>
</evidence>
<gene>
    <name evidence="2" type="ORF">SAMN05878482_11237</name>
</gene>